<feature type="domain" description="Phosphate acetyl/butaryl transferase" evidence="4">
    <location>
        <begin position="80"/>
        <end position="292"/>
    </location>
</feature>
<keyword evidence="2" id="KW-0808">Transferase</keyword>
<comment type="caution">
    <text evidence="5">The sequence shown here is derived from an EMBL/GenBank/DDBJ whole genome shotgun (WGS) entry which is preliminary data.</text>
</comment>
<dbReference type="Proteomes" id="UP000377595">
    <property type="component" value="Unassembled WGS sequence"/>
</dbReference>
<gene>
    <name evidence="5" type="ORF">Aple_022580</name>
</gene>
<dbReference type="InterPro" id="IPR050500">
    <property type="entry name" value="Phos_Acetyltrans/Butyryltrans"/>
</dbReference>
<dbReference type="SUPFAM" id="SSF53659">
    <property type="entry name" value="Isocitrate/Isopropylmalate dehydrogenase-like"/>
    <property type="match status" value="1"/>
</dbReference>
<dbReference type="PANTHER" id="PTHR43356:SF2">
    <property type="entry name" value="PHOSPHATE ACETYLTRANSFERASE"/>
    <property type="match status" value="1"/>
</dbReference>
<comment type="similarity">
    <text evidence="1">Belongs to the phosphate acetyltransferase and butyryltransferase family.</text>
</comment>
<reference evidence="5 6" key="1">
    <citation type="submission" date="2019-10" db="EMBL/GenBank/DDBJ databases">
        <title>Whole genome shotgun sequence of Acrocarpospora pleiomorpha NBRC 16267.</title>
        <authorList>
            <person name="Ichikawa N."/>
            <person name="Kimura A."/>
            <person name="Kitahashi Y."/>
            <person name="Komaki H."/>
            <person name="Oguchi A."/>
        </authorList>
    </citation>
    <scope>NUCLEOTIDE SEQUENCE [LARGE SCALE GENOMIC DNA]</scope>
    <source>
        <strain evidence="5 6">NBRC 16267</strain>
    </source>
</reference>
<dbReference type="Gene3D" id="3.40.718.10">
    <property type="entry name" value="Isopropylmalate Dehydrogenase"/>
    <property type="match status" value="1"/>
</dbReference>
<sequence length="303" mass="30843">MQNYSALLKRIGARPVGRPVVVEPYVPDVLEALAAVGDWADVAPVLVGDKARVEDRLRASTLDLGRVEVVHAGSSAAAAAEAAARVAAGDADYVVKGSIASADLLKGLLGRDRLGTGRVASHLYIIEAPAYAGRTIAFADSGVNIAPDLATKADIIRNSAEALRALGVSRPRLAVLSAVELVKPGLLSSVDAALLTVMAHRGQLGDVIVDGPLSIDAALSVEAARSKSLAGAVPGRADILLAPDIDAANMTSKAIIGATGRAMGVVLGARAPISLPSRGDSLQTRVHSLLLASYLGSAPDADP</sequence>
<evidence type="ECO:0000313" key="6">
    <source>
        <dbReference type="Proteomes" id="UP000377595"/>
    </source>
</evidence>
<dbReference type="EMBL" id="BLAF01000011">
    <property type="protein sequence ID" value="GES19362.1"/>
    <property type="molecule type" value="Genomic_DNA"/>
</dbReference>
<dbReference type="OrthoDB" id="9801735at2"/>
<protein>
    <recommendedName>
        <fullName evidence="4">Phosphate acetyl/butaryl transferase domain-containing protein</fullName>
    </recommendedName>
</protein>
<evidence type="ECO:0000256" key="2">
    <source>
        <dbReference type="ARBA" id="ARBA00022679"/>
    </source>
</evidence>
<dbReference type="InterPro" id="IPR002505">
    <property type="entry name" value="PTA_PTB"/>
</dbReference>
<evidence type="ECO:0000313" key="5">
    <source>
        <dbReference type="EMBL" id="GES19362.1"/>
    </source>
</evidence>
<keyword evidence="6" id="KW-1185">Reference proteome</keyword>
<dbReference type="RefSeq" id="WP_155344461.1">
    <property type="nucleotide sequence ID" value="NZ_BLAF01000011.1"/>
</dbReference>
<dbReference type="InterPro" id="IPR012147">
    <property type="entry name" value="P_Ac_Bu_trans"/>
</dbReference>
<dbReference type="AlphaFoldDB" id="A0A5M3XF37"/>
<evidence type="ECO:0000256" key="3">
    <source>
        <dbReference type="ARBA" id="ARBA00023315"/>
    </source>
</evidence>
<dbReference type="GO" id="GO:0016746">
    <property type="term" value="F:acyltransferase activity"/>
    <property type="evidence" value="ECO:0007669"/>
    <property type="project" value="UniProtKB-KW"/>
</dbReference>
<evidence type="ECO:0000259" key="4">
    <source>
        <dbReference type="Pfam" id="PF01515"/>
    </source>
</evidence>
<organism evidence="5 6">
    <name type="scientific">Acrocarpospora pleiomorpha</name>
    <dbReference type="NCBI Taxonomy" id="90975"/>
    <lineage>
        <taxon>Bacteria</taxon>
        <taxon>Bacillati</taxon>
        <taxon>Actinomycetota</taxon>
        <taxon>Actinomycetes</taxon>
        <taxon>Streptosporangiales</taxon>
        <taxon>Streptosporangiaceae</taxon>
        <taxon>Acrocarpospora</taxon>
    </lineage>
</organism>
<dbReference type="PANTHER" id="PTHR43356">
    <property type="entry name" value="PHOSPHATE ACETYLTRANSFERASE"/>
    <property type="match status" value="1"/>
</dbReference>
<accession>A0A5M3XF37</accession>
<dbReference type="Pfam" id="PF01515">
    <property type="entry name" value="PTA_PTB"/>
    <property type="match status" value="1"/>
</dbReference>
<evidence type="ECO:0000256" key="1">
    <source>
        <dbReference type="ARBA" id="ARBA00005656"/>
    </source>
</evidence>
<dbReference type="PIRSF" id="PIRSF000428">
    <property type="entry name" value="P_Ac_trans"/>
    <property type="match status" value="1"/>
</dbReference>
<proteinExistence type="inferred from homology"/>
<name>A0A5M3XF37_9ACTN</name>
<keyword evidence="3" id="KW-0012">Acyltransferase</keyword>